<keyword evidence="1" id="KW-0547">Nucleotide-binding</keyword>
<dbReference type="InterPro" id="IPR012381">
    <property type="entry name" value="EutP_PduV"/>
</dbReference>
<dbReference type="CDD" id="cd00882">
    <property type="entry name" value="Ras_like_GTPase"/>
    <property type="match status" value="1"/>
</dbReference>
<dbReference type="AlphaFoldDB" id="A0A6I6JVY1"/>
<evidence type="ECO:0000313" key="2">
    <source>
        <dbReference type="EMBL" id="QGY41884.1"/>
    </source>
</evidence>
<name>A0A6I6JVY1_9BACT</name>
<evidence type="ECO:0000313" key="3">
    <source>
        <dbReference type="Proteomes" id="UP000428328"/>
    </source>
</evidence>
<dbReference type="GO" id="GO:0005524">
    <property type="term" value="F:ATP binding"/>
    <property type="evidence" value="ECO:0007669"/>
    <property type="project" value="UniProtKB-UniRule"/>
</dbReference>
<accession>A0A6I6JVY1</accession>
<dbReference type="EMBL" id="CP046400">
    <property type="protein sequence ID" value="QGY41884.1"/>
    <property type="molecule type" value="Genomic_DNA"/>
</dbReference>
<dbReference type="InterPro" id="IPR027417">
    <property type="entry name" value="P-loop_NTPase"/>
</dbReference>
<protein>
    <submittedName>
        <fullName evidence="2">Ethanolamine utilization protein EutP</fullName>
    </submittedName>
</protein>
<dbReference type="Proteomes" id="UP000428328">
    <property type="component" value="Chromosome"/>
</dbReference>
<sequence>MKRFMFIGETNSGKSGLIRALSGESYSPRRAMAVEFFGRYVNTPGEFLENSRYYHALITSSADCAVLVLVQDATSPTSLFPPLFAPIFNRPVVGVVTRSEEPGAAPDRAERFLRSAGVRRVVRTDFRNGTGFDLLDAMLSDQSA</sequence>
<dbReference type="PIRSF" id="PIRSF036409">
    <property type="entry name" value="EutP_PduV"/>
    <property type="match status" value="1"/>
</dbReference>
<evidence type="ECO:0000256" key="1">
    <source>
        <dbReference type="PIRNR" id="PIRNR036409"/>
    </source>
</evidence>
<dbReference type="PANTHER" id="PTHR40453:SF1">
    <property type="entry name" value="PROTEIN YOEF"/>
    <property type="match status" value="1"/>
</dbReference>
<dbReference type="KEGG" id="psel:GM415_17735"/>
<gene>
    <name evidence="2" type="ORF">GM415_17735</name>
</gene>
<organism evidence="2 3">
    <name type="scientific">Pseudodesulfovibrio cashew</name>
    <dbReference type="NCBI Taxonomy" id="2678688"/>
    <lineage>
        <taxon>Bacteria</taxon>
        <taxon>Pseudomonadati</taxon>
        <taxon>Thermodesulfobacteriota</taxon>
        <taxon>Desulfovibrionia</taxon>
        <taxon>Desulfovibrionales</taxon>
        <taxon>Desulfovibrionaceae</taxon>
    </lineage>
</organism>
<dbReference type="GO" id="GO:0006576">
    <property type="term" value="P:biogenic amine metabolic process"/>
    <property type="evidence" value="ECO:0007669"/>
    <property type="project" value="InterPro"/>
</dbReference>
<dbReference type="PANTHER" id="PTHR40453">
    <property type="entry name" value="PROTEIN YOEF"/>
    <property type="match status" value="1"/>
</dbReference>
<comment type="similarity">
    <text evidence="1">Belongs to the EutP/PduV family.</text>
</comment>
<dbReference type="RefSeq" id="WP_158950562.1">
    <property type="nucleotide sequence ID" value="NZ_CP046400.1"/>
</dbReference>
<dbReference type="Pfam" id="PF10662">
    <property type="entry name" value="PduV-EutP"/>
    <property type="match status" value="1"/>
</dbReference>
<proteinExistence type="inferred from homology"/>
<dbReference type="Gene3D" id="3.40.50.300">
    <property type="entry name" value="P-loop containing nucleotide triphosphate hydrolases"/>
    <property type="match status" value="1"/>
</dbReference>
<reference evidence="2 3" key="1">
    <citation type="submission" date="2019-11" db="EMBL/GenBank/DDBJ databases">
        <authorList>
            <person name="Zheng R.K."/>
            <person name="Sun C.M."/>
        </authorList>
    </citation>
    <scope>NUCLEOTIDE SEQUENCE [LARGE SCALE GENOMIC DNA]</scope>
    <source>
        <strain evidence="2 3">SRB007</strain>
    </source>
</reference>
<keyword evidence="3" id="KW-1185">Reference proteome</keyword>
<dbReference type="SUPFAM" id="SSF52540">
    <property type="entry name" value="P-loop containing nucleoside triphosphate hydrolases"/>
    <property type="match status" value="1"/>
</dbReference>